<dbReference type="EnsemblMetazoa" id="HelroT174192">
    <property type="protein sequence ID" value="HelroP174192"/>
    <property type="gene ID" value="HelroG174192"/>
</dbReference>
<dbReference type="RefSeq" id="XP_009018990.1">
    <property type="nucleotide sequence ID" value="XM_009020742.1"/>
</dbReference>
<dbReference type="SUPFAM" id="SSF53098">
    <property type="entry name" value="Ribonuclease H-like"/>
    <property type="match status" value="1"/>
</dbReference>
<dbReference type="CTD" id="20204863"/>
<dbReference type="GO" id="GO:0046983">
    <property type="term" value="F:protein dimerization activity"/>
    <property type="evidence" value="ECO:0007669"/>
    <property type="project" value="InterPro"/>
</dbReference>
<reference evidence="2 4" key="2">
    <citation type="journal article" date="2013" name="Nature">
        <title>Insights into bilaterian evolution from three spiralian genomes.</title>
        <authorList>
            <person name="Simakov O."/>
            <person name="Marletaz F."/>
            <person name="Cho S.J."/>
            <person name="Edsinger-Gonzales E."/>
            <person name="Havlak P."/>
            <person name="Hellsten U."/>
            <person name="Kuo D.H."/>
            <person name="Larsson T."/>
            <person name="Lv J."/>
            <person name="Arendt D."/>
            <person name="Savage R."/>
            <person name="Osoegawa K."/>
            <person name="de Jong P."/>
            <person name="Grimwood J."/>
            <person name="Chapman J.A."/>
            <person name="Shapiro H."/>
            <person name="Aerts A."/>
            <person name="Otillar R.P."/>
            <person name="Terry A.Y."/>
            <person name="Boore J.L."/>
            <person name="Grigoriev I.V."/>
            <person name="Lindberg D.R."/>
            <person name="Seaver E.C."/>
            <person name="Weisblat D.A."/>
            <person name="Putnam N.H."/>
            <person name="Rokhsar D.S."/>
        </authorList>
    </citation>
    <scope>NUCLEOTIDE SEQUENCE</scope>
</reference>
<protein>
    <recommendedName>
        <fullName evidence="1">HAT C-terminal dimerisation domain-containing protein</fullName>
    </recommendedName>
</protein>
<dbReference type="GeneID" id="20204863"/>
<evidence type="ECO:0000313" key="3">
    <source>
        <dbReference type="EnsemblMetazoa" id="HelroP174192"/>
    </source>
</evidence>
<evidence type="ECO:0000313" key="2">
    <source>
        <dbReference type="EMBL" id="ESO02776.1"/>
    </source>
</evidence>
<dbReference type="Proteomes" id="UP000015101">
    <property type="component" value="Unassembled WGS sequence"/>
</dbReference>
<organism evidence="3 4">
    <name type="scientific">Helobdella robusta</name>
    <name type="common">Californian leech</name>
    <dbReference type="NCBI Taxonomy" id="6412"/>
    <lineage>
        <taxon>Eukaryota</taxon>
        <taxon>Metazoa</taxon>
        <taxon>Spiralia</taxon>
        <taxon>Lophotrochozoa</taxon>
        <taxon>Annelida</taxon>
        <taxon>Clitellata</taxon>
        <taxon>Hirudinea</taxon>
        <taxon>Rhynchobdellida</taxon>
        <taxon>Glossiphoniidae</taxon>
        <taxon>Helobdella</taxon>
    </lineage>
</organism>
<evidence type="ECO:0000259" key="1">
    <source>
        <dbReference type="Pfam" id="PF05699"/>
    </source>
</evidence>
<dbReference type="KEGG" id="hro:HELRODRAFT_174192"/>
<dbReference type="InterPro" id="IPR012337">
    <property type="entry name" value="RNaseH-like_sf"/>
</dbReference>
<reference evidence="4" key="1">
    <citation type="submission" date="2012-12" db="EMBL/GenBank/DDBJ databases">
        <authorList>
            <person name="Hellsten U."/>
            <person name="Grimwood J."/>
            <person name="Chapman J.A."/>
            <person name="Shapiro H."/>
            <person name="Aerts A."/>
            <person name="Otillar R.P."/>
            <person name="Terry A.Y."/>
            <person name="Boore J.L."/>
            <person name="Simakov O."/>
            <person name="Marletaz F."/>
            <person name="Cho S.-J."/>
            <person name="Edsinger-Gonzales E."/>
            <person name="Havlak P."/>
            <person name="Kuo D.-H."/>
            <person name="Larsson T."/>
            <person name="Lv J."/>
            <person name="Arendt D."/>
            <person name="Savage R."/>
            <person name="Osoegawa K."/>
            <person name="de Jong P."/>
            <person name="Lindberg D.R."/>
            <person name="Seaver E.C."/>
            <person name="Weisblat D.A."/>
            <person name="Putnam N.H."/>
            <person name="Grigoriev I.V."/>
            <person name="Rokhsar D.S."/>
        </authorList>
    </citation>
    <scope>NUCLEOTIDE SEQUENCE</scope>
</reference>
<dbReference type="EMBL" id="KB096716">
    <property type="protein sequence ID" value="ESO02776.1"/>
    <property type="molecule type" value="Genomic_DNA"/>
</dbReference>
<dbReference type="EMBL" id="AMQM01004844">
    <property type="status" value="NOT_ANNOTATED_CDS"/>
    <property type="molecule type" value="Genomic_DNA"/>
</dbReference>
<dbReference type="AlphaFoldDB" id="T1F7R4"/>
<name>T1F7R4_HELRO</name>
<dbReference type="InParanoid" id="T1F7R4"/>
<reference evidence="3" key="3">
    <citation type="submission" date="2015-06" db="UniProtKB">
        <authorList>
            <consortium name="EnsemblMetazoa"/>
        </authorList>
    </citation>
    <scope>IDENTIFICATION</scope>
</reference>
<dbReference type="Pfam" id="PF05699">
    <property type="entry name" value="Dimer_Tnp_hAT"/>
    <property type="match status" value="1"/>
</dbReference>
<sequence>MYWSTIIKNYKIFNKVLTSAHALSWTSEILEQFRNFSENLSADNKLKISKVNPSKKIIEFLSAKLPKYGSNNETYSLGNLSFIELEFDEFFSMSKLAVLPSEKLFSKSGNVISDRRTRLDPEYVHMIVYLQSNMHLIKLAKNVMLSDSEENKLAKKTVKSSQSFQEGKERDS</sequence>
<gene>
    <name evidence="3" type="primary">20204863</name>
    <name evidence="2" type="ORF">HELRODRAFT_174192</name>
</gene>
<dbReference type="InterPro" id="IPR008906">
    <property type="entry name" value="HATC_C_dom"/>
</dbReference>
<accession>T1F7R4</accession>
<keyword evidence="4" id="KW-1185">Reference proteome</keyword>
<dbReference type="OrthoDB" id="10023994at2759"/>
<proteinExistence type="predicted"/>
<feature type="domain" description="HAT C-terminal dimerisation" evidence="1">
    <location>
        <begin position="100"/>
        <end position="134"/>
    </location>
</feature>
<evidence type="ECO:0000313" key="4">
    <source>
        <dbReference type="Proteomes" id="UP000015101"/>
    </source>
</evidence>
<dbReference type="HOGENOM" id="CLU_1556947_0_0_1"/>